<proteinExistence type="predicted"/>
<evidence type="ECO:0000313" key="2">
    <source>
        <dbReference type="Proteomes" id="UP001500755"/>
    </source>
</evidence>
<reference evidence="2" key="1">
    <citation type="journal article" date="2019" name="Int. J. Syst. Evol. Microbiol.">
        <title>The Global Catalogue of Microorganisms (GCM) 10K type strain sequencing project: providing services to taxonomists for standard genome sequencing and annotation.</title>
        <authorList>
            <consortium name="The Broad Institute Genomics Platform"/>
            <consortium name="The Broad Institute Genome Sequencing Center for Infectious Disease"/>
            <person name="Wu L."/>
            <person name="Ma J."/>
        </authorList>
    </citation>
    <scope>NUCLEOTIDE SEQUENCE [LARGE SCALE GENOMIC DNA]</scope>
    <source>
        <strain evidence="2">JCM 14546</strain>
    </source>
</reference>
<evidence type="ECO:0008006" key="3">
    <source>
        <dbReference type="Google" id="ProtNLM"/>
    </source>
</evidence>
<name>A0ABP5ENT7_9MICO</name>
<sequence>MSRTSRFRRPLMGLASASVLATTGLLAGCGVLDFSVSVPISAVETLAENALQEHFGATPDIDCGDGDVQLSENMTFDCTVTDPNTGVEAGAVVKIGKVDGTDFSVDVELGGTEQK</sequence>
<dbReference type="Proteomes" id="UP001500755">
    <property type="component" value="Unassembled WGS sequence"/>
</dbReference>
<accession>A0ABP5ENT7</accession>
<dbReference type="PROSITE" id="PS51257">
    <property type="entry name" value="PROKAR_LIPOPROTEIN"/>
    <property type="match status" value="1"/>
</dbReference>
<keyword evidence="2" id="KW-1185">Reference proteome</keyword>
<organism evidence="1 2">
    <name type="scientific">Brevibacterium samyangense</name>
    <dbReference type="NCBI Taxonomy" id="366888"/>
    <lineage>
        <taxon>Bacteria</taxon>
        <taxon>Bacillati</taxon>
        <taxon>Actinomycetota</taxon>
        <taxon>Actinomycetes</taxon>
        <taxon>Micrococcales</taxon>
        <taxon>Brevibacteriaceae</taxon>
        <taxon>Brevibacterium</taxon>
    </lineage>
</organism>
<comment type="caution">
    <text evidence="1">The sequence shown here is derived from an EMBL/GenBank/DDBJ whole genome shotgun (WGS) entry which is preliminary data.</text>
</comment>
<dbReference type="RefSeq" id="WP_344307743.1">
    <property type="nucleotide sequence ID" value="NZ_BAAANO010000010.1"/>
</dbReference>
<evidence type="ECO:0000313" key="1">
    <source>
        <dbReference type="EMBL" id="GAA2003749.1"/>
    </source>
</evidence>
<protein>
    <recommendedName>
        <fullName evidence="3">DUF4333 domain-containing protein</fullName>
    </recommendedName>
</protein>
<gene>
    <name evidence="1" type="ORF">GCM10009755_11100</name>
</gene>
<dbReference type="EMBL" id="BAAANO010000010">
    <property type="protein sequence ID" value="GAA2003749.1"/>
    <property type="molecule type" value="Genomic_DNA"/>
</dbReference>